<comment type="caution">
    <text evidence="1">The sequence shown here is derived from an EMBL/GenBank/DDBJ whole genome shotgun (WGS) entry which is preliminary data.</text>
</comment>
<protein>
    <recommendedName>
        <fullName evidence="3">Amidoligase enzyme</fullName>
    </recommendedName>
</protein>
<gene>
    <name evidence="1" type="ORF">PG996_013633</name>
</gene>
<evidence type="ECO:0008006" key="3">
    <source>
        <dbReference type="Google" id="ProtNLM"/>
    </source>
</evidence>
<dbReference type="InterPro" id="IPR022025">
    <property type="entry name" value="Amidoligase_2"/>
</dbReference>
<dbReference type="Proteomes" id="UP001446871">
    <property type="component" value="Unassembled WGS sequence"/>
</dbReference>
<evidence type="ECO:0000313" key="2">
    <source>
        <dbReference type="Proteomes" id="UP001446871"/>
    </source>
</evidence>
<proteinExistence type="predicted"/>
<sequence>MDFEFGVEIEAIVEPHMIRYPFNRYFYFERLAAGINQRGGDAVADAGSEERRKHPEHYHTSWWITDDNSLGDVDYPGVTLEGVSPKLRTDRDWESEVDRFWDSMKAVFHMPVRSPKCGSHVHISPASREFTLSELKRLAFGVLFYETATIPILPRERRDHEYCVRNSERSPILKRLLLATNGPNDDGLQAVASCINKIKSNQDIINLIQGDEKDNRRVLWNFANLQEGGSGSVEFRGGRGLRGPVRTKRWIAFAVAFVYMVLNKYPC</sequence>
<organism evidence="1 2">
    <name type="scientific">Apiospora saccharicola</name>
    <dbReference type="NCBI Taxonomy" id="335842"/>
    <lineage>
        <taxon>Eukaryota</taxon>
        <taxon>Fungi</taxon>
        <taxon>Dikarya</taxon>
        <taxon>Ascomycota</taxon>
        <taxon>Pezizomycotina</taxon>
        <taxon>Sordariomycetes</taxon>
        <taxon>Xylariomycetidae</taxon>
        <taxon>Amphisphaeriales</taxon>
        <taxon>Apiosporaceae</taxon>
        <taxon>Apiospora</taxon>
    </lineage>
</organism>
<dbReference type="Pfam" id="PF12224">
    <property type="entry name" value="Amidoligase_2"/>
    <property type="match status" value="1"/>
</dbReference>
<accession>A0ABR1U619</accession>
<dbReference type="PANTHER" id="PTHR36847:SF1">
    <property type="entry name" value="AMIDOLIGASE ENZYME"/>
    <property type="match status" value="1"/>
</dbReference>
<name>A0ABR1U619_9PEZI</name>
<reference evidence="1 2" key="1">
    <citation type="submission" date="2023-01" db="EMBL/GenBank/DDBJ databases">
        <title>Analysis of 21 Apiospora genomes using comparative genomics revels a genus with tremendous synthesis potential of carbohydrate active enzymes and secondary metabolites.</title>
        <authorList>
            <person name="Sorensen T."/>
        </authorList>
    </citation>
    <scope>NUCLEOTIDE SEQUENCE [LARGE SCALE GENOMIC DNA]</scope>
    <source>
        <strain evidence="1 2">CBS 83171</strain>
    </source>
</reference>
<keyword evidence="2" id="KW-1185">Reference proteome</keyword>
<dbReference type="EMBL" id="JAQQWM010000008">
    <property type="protein sequence ID" value="KAK8054332.1"/>
    <property type="molecule type" value="Genomic_DNA"/>
</dbReference>
<evidence type="ECO:0000313" key="1">
    <source>
        <dbReference type="EMBL" id="KAK8054332.1"/>
    </source>
</evidence>
<dbReference type="PANTHER" id="PTHR36847">
    <property type="entry name" value="AMIDOLIGASE ENZYME"/>
    <property type="match status" value="1"/>
</dbReference>